<keyword evidence="1" id="KW-0812">Transmembrane</keyword>
<dbReference type="SUPFAM" id="SSF50978">
    <property type="entry name" value="WD40 repeat-like"/>
    <property type="match status" value="1"/>
</dbReference>
<keyword evidence="1" id="KW-1133">Transmembrane helix</keyword>
<proteinExistence type="predicted"/>
<keyword evidence="1" id="KW-0472">Membrane</keyword>
<dbReference type="InterPro" id="IPR036322">
    <property type="entry name" value="WD40_repeat_dom_sf"/>
</dbReference>
<evidence type="ECO:0008006" key="4">
    <source>
        <dbReference type="Google" id="ProtNLM"/>
    </source>
</evidence>
<dbReference type="EMBL" id="KL142376">
    <property type="protein sequence ID" value="KDR77451.1"/>
    <property type="molecule type" value="Genomic_DNA"/>
</dbReference>
<evidence type="ECO:0000313" key="3">
    <source>
        <dbReference type="Proteomes" id="UP000027222"/>
    </source>
</evidence>
<name>A0A067T2X8_GALM3</name>
<reference evidence="3" key="1">
    <citation type="journal article" date="2014" name="Proc. Natl. Acad. Sci. U.S.A.">
        <title>Extensive sampling of basidiomycete genomes demonstrates inadequacy of the white-rot/brown-rot paradigm for wood decay fungi.</title>
        <authorList>
            <person name="Riley R."/>
            <person name="Salamov A.A."/>
            <person name="Brown D.W."/>
            <person name="Nagy L.G."/>
            <person name="Floudas D."/>
            <person name="Held B.W."/>
            <person name="Levasseur A."/>
            <person name="Lombard V."/>
            <person name="Morin E."/>
            <person name="Otillar R."/>
            <person name="Lindquist E.A."/>
            <person name="Sun H."/>
            <person name="LaButti K.M."/>
            <person name="Schmutz J."/>
            <person name="Jabbour D."/>
            <person name="Luo H."/>
            <person name="Baker S.E."/>
            <person name="Pisabarro A.G."/>
            <person name="Walton J.D."/>
            <person name="Blanchette R.A."/>
            <person name="Henrissat B."/>
            <person name="Martin F."/>
            <person name="Cullen D."/>
            <person name="Hibbett D.S."/>
            <person name="Grigoriev I.V."/>
        </authorList>
    </citation>
    <scope>NUCLEOTIDE SEQUENCE [LARGE SCALE GENOMIC DNA]</scope>
    <source>
        <strain evidence="3">CBS 339.88</strain>
    </source>
</reference>
<gene>
    <name evidence="2" type="ORF">GALMADRAFT_138563</name>
</gene>
<evidence type="ECO:0000313" key="2">
    <source>
        <dbReference type="EMBL" id="KDR77451.1"/>
    </source>
</evidence>
<protein>
    <recommendedName>
        <fullName evidence="4">Anaphase-promoting complex subunit 4 WD40 domain-containing protein</fullName>
    </recommendedName>
</protein>
<dbReference type="Proteomes" id="UP000027222">
    <property type="component" value="Unassembled WGS sequence"/>
</dbReference>
<dbReference type="Gene3D" id="2.130.10.10">
    <property type="entry name" value="YVTN repeat-like/Quinoprotein amine dehydrogenase"/>
    <property type="match status" value="1"/>
</dbReference>
<keyword evidence="3" id="KW-1185">Reference proteome</keyword>
<dbReference type="OrthoDB" id="2654453at2759"/>
<dbReference type="STRING" id="685588.A0A067T2X8"/>
<sequence>MAVASHNGHVKMFRLNKEGTLPTPLVALWTVNPSQAIPRALLFSNNGEDLLTFHLESGELFCYDSQTAALKHSRTMKTPIGNADLDELDKNIVVDNINSGYDIYPTGRSIPTYSFEVPATRKHIRGVVFCENGLSVVGGSDHGKIYLFNLKSPQFNQVMTIGSQTTLIQALASRSSEERHLIVSGSSDNKSYICIWEKPTKRALQQRRREEERRGEIILLFMLLVFNLTLAITWKAWFPAFKTEFNSLPSKFQNRIKDLSPLAMSNNAHMQRTTGDSQPSEIEILEDRILRRILQMPPQLSKQDSSPQIKDIALIRGKQD</sequence>
<dbReference type="AlphaFoldDB" id="A0A067T2X8"/>
<dbReference type="HOGENOM" id="CLU_042559_2_0_1"/>
<evidence type="ECO:0000256" key="1">
    <source>
        <dbReference type="SAM" id="Phobius"/>
    </source>
</evidence>
<dbReference type="InterPro" id="IPR015943">
    <property type="entry name" value="WD40/YVTN_repeat-like_dom_sf"/>
</dbReference>
<feature type="transmembrane region" description="Helical" evidence="1">
    <location>
        <begin position="217"/>
        <end position="237"/>
    </location>
</feature>
<organism evidence="2 3">
    <name type="scientific">Galerina marginata (strain CBS 339.88)</name>
    <dbReference type="NCBI Taxonomy" id="685588"/>
    <lineage>
        <taxon>Eukaryota</taxon>
        <taxon>Fungi</taxon>
        <taxon>Dikarya</taxon>
        <taxon>Basidiomycota</taxon>
        <taxon>Agaricomycotina</taxon>
        <taxon>Agaricomycetes</taxon>
        <taxon>Agaricomycetidae</taxon>
        <taxon>Agaricales</taxon>
        <taxon>Agaricineae</taxon>
        <taxon>Strophariaceae</taxon>
        <taxon>Galerina</taxon>
    </lineage>
</organism>
<accession>A0A067T2X8</accession>